<dbReference type="GeneID" id="136084373"/>
<dbReference type="RefSeq" id="XP_065660461.1">
    <property type="nucleotide sequence ID" value="XM_065804389.1"/>
</dbReference>
<evidence type="ECO:0000313" key="2">
    <source>
        <dbReference type="RefSeq" id="XP_065660461.1"/>
    </source>
</evidence>
<keyword evidence="1" id="KW-1185">Reference proteome</keyword>
<name>A0ABM4CFG6_HYDVU</name>
<accession>A0ABM4CFG6</accession>
<gene>
    <name evidence="2" type="primary">LOC136084373</name>
</gene>
<sequence length="177" mass="20364">MKEEVWKSGRELLIKVGRIAPTEGQRLCPICFMISDKRSHKIFNLRDYIIKSNENLRIERLNSFWTNCFQLVGMGIRHLCTRTSAVQNAKNLVLSKDEKMSEQITSTVLKFLVKNEKSLQLSTGGSLLPVVLKQKLQKNKVVSTVTIFDIKKNHDLLKNVVRDTLRDLQKELGRLVV</sequence>
<organism evidence="1 2">
    <name type="scientific">Hydra vulgaris</name>
    <name type="common">Hydra</name>
    <name type="synonym">Hydra attenuata</name>
    <dbReference type="NCBI Taxonomy" id="6087"/>
    <lineage>
        <taxon>Eukaryota</taxon>
        <taxon>Metazoa</taxon>
        <taxon>Cnidaria</taxon>
        <taxon>Hydrozoa</taxon>
        <taxon>Hydroidolina</taxon>
        <taxon>Anthoathecata</taxon>
        <taxon>Aplanulata</taxon>
        <taxon>Hydridae</taxon>
        <taxon>Hydra</taxon>
    </lineage>
</organism>
<reference evidence="2" key="1">
    <citation type="submission" date="2025-08" db="UniProtKB">
        <authorList>
            <consortium name="RefSeq"/>
        </authorList>
    </citation>
    <scope>IDENTIFICATION</scope>
</reference>
<evidence type="ECO:0000313" key="1">
    <source>
        <dbReference type="Proteomes" id="UP001652625"/>
    </source>
</evidence>
<dbReference type="Proteomes" id="UP001652625">
    <property type="component" value="Chromosome 08"/>
</dbReference>
<proteinExistence type="predicted"/>
<protein>
    <submittedName>
        <fullName evidence="2">Uncharacterized protein LOC136084373</fullName>
    </submittedName>
</protein>